<dbReference type="PROSITE" id="PS00217">
    <property type="entry name" value="SUGAR_TRANSPORT_2"/>
    <property type="match status" value="2"/>
</dbReference>
<dbReference type="InterPro" id="IPR050549">
    <property type="entry name" value="MFS_Trehalose_Transporter"/>
</dbReference>
<feature type="domain" description="Major facilitator superfamily (MFS) profile" evidence="9">
    <location>
        <begin position="949"/>
        <end position="1390"/>
    </location>
</feature>
<dbReference type="PANTHER" id="PTHR48021:SF33">
    <property type="entry name" value="AT22075P-RELATED"/>
    <property type="match status" value="1"/>
</dbReference>
<feature type="domain" description="Major facilitator superfamily (MFS) profile" evidence="9">
    <location>
        <begin position="497"/>
        <end position="933"/>
    </location>
</feature>
<feature type="transmembrane region" description="Helical" evidence="8">
    <location>
        <begin position="180"/>
        <end position="201"/>
    </location>
</feature>
<dbReference type="Gene3D" id="1.20.1250.20">
    <property type="entry name" value="MFS general substrate transporter like domains"/>
    <property type="match status" value="3"/>
</dbReference>
<keyword evidence="2" id="KW-0813">Transport</keyword>
<feature type="transmembrane region" description="Helical" evidence="8">
    <location>
        <begin position="1043"/>
        <end position="1066"/>
    </location>
</feature>
<feature type="transmembrane region" description="Helical" evidence="8">
    <location>
        <begin position="947"/>
        <end position="969"/>
    </location>
</feature>
<feature type="transmembrane region" description="Helical" evidence="8">
    <location>
        <begin position="156"/>
        <end position="174"/>
    </location>
</feature>
<feature type="transmembrane region" description="Helical" evidence="8">
    <location>
        <begin position="1019"/>
        <end position="1037"/>
    </location>
</feature>
<feature type="transmembrane region" description="Helical" evidence="8">
    <location>
        <begin position="989"/>
        <end position="1012"/>
    </location>
</feature>
<dbReference type="Pfam" id="PF00083">
    <property type="entry name" value="Sugar_tr"/>
    <property type="match status" value="3"/>
</dbReference>
<dbReference type="CDD" id="cd17358">
    <property type="entry name" value="MFS_GLUT6_8_Class3_like"/>
    <property type="match status" value="2"/>
</dbReference>
<feature type="transmembrane region" description="Helical" evidence="8">
    <location>
        <begin position="67"/>
        <end position="90"/>
    </location>
</feature>
<protein>
    <submittedName>
        <fullName evidence="10">Putative facilitated trehalose transporter Tret1-2</fullName>
    </submittedName>
</protein>
<sequence>MFSSDKVKLKQNQNSVMNHRYRNQISAAITVQFIAFAHGIAVGWTSPTLRQLQSENSPTNFVITVEQVSWIGSLFGLGSLTGNIVFGLLLNRIGRKWCMYLLVLPNVIGWILIFFSKTYIYLYVARFLTGTTGGGMFVVVPIFISEIADPNIRGALSSMAMLFLSFGIMSGFVFSSHLDYYLNPCIIIIFPIIYLLAVAQFPETPQYLLRKHHEDKAHKAFMFYNNLPKYNSIESSLSEQEELTVNSQFELLKEGISLSNNKLEKLKFQDFVCGNSLKALFTAFVLMALNQFSGSFAFLNYMSEIFAQSGTDINPNTCSIIMGIAQIMGTFISVILVDNFGRKLLMLISSGGMAVSLFGLGLYIQFTTSALKLEYNWLPLVIMTFIILISSIGVTGLVFTIIVEILPAKIRSPAISMSMACMSFMVFVALKIFPLLLQTYGLAIVLFLCGGVSIIGWFYMLLFLKETKGKTLDNDRVITKRHNSSVLNRKYRNQLLATIAVQILTFAHGIAIGWTSPTLLKLQSSDSPTNFVVSVEQASWIGSLFGLGSLVGNLFGFLLNRIGRKWCLYLMSLPYIIAWILIFFSKTYLYLYVARFLIGITGGGIFLVIPIFISEIADASLRGTLSSLLMLFLSFGIMMGFVFSSLLDYYLNSCIIITFPILYLVVLTKFPETPQFLLRKQKIEKAHKAFKFYKNLTKSKNIEATKVEQQELNVDGEFQELKLNILTNNIEEKLSFKDFVSVEALKTFFTAFMLLALSQFSGCLAFLFYMSDIFAHAGTDIHPNTCTILTGIAQIIGAFSTVILVDRFGRKPLMLVSSGGMAAGLLAFGFYIQFTTAELKLTYNWFPIVIMTFVILLVNVAVTGLLIVEIFPSKIRAPATTVCCFATSLMIFAALKIFPLILQHYGLATLLYFCGGVSVIGGLYIFPQDVIAQRSSSVLNHRYRYQLLAAITIQMLTFAHGIATGWISPTLHILQSENSPTNFVVSVEQASWIGSLFGLGSLSGNIIFGLLLNRIGRKWCMYLIALPFVSAWILIYFSKTYIYLYVARFLSGMTGGGNYVVVPIFISEIADPSIRGALSSMAMLFLSFGIMTGFVFSSQLDYYLNPCIILIFPAIYLIAVTQFPETPQFLLRKQKIDKALESFKFYKNIPKQQNIEATTAKHQEVEENSEFEELKQNVLSSNGQTQKLEFKDFVCKDSLKAFFTAFMLMALNQFSGAFAFFNYMSDIFAQTGTDIHPNTCTIVMGVAQITGTCFTMILVDRFGRKMLMLVSSGGMAVGLIGFGFYIKYTSAELKLQYNWLPLVIMICIILIASIGVIALLFTVIVEILPTKIRAPATSMCMASLSSMVFVALKIFPVLMQNYGLATVLFSCGGVCVVGWFYLLFCLKETKGKSMDK</sequence>
<keyword evidence="11" id="KW-1185">Reference proteome</keyword>
<keyword evidence="6 8" id="KW-1133">Transmembrane helix</keyword>
<evidence type="ECO:0000256" key="7">
    <source>
        <dbReference type="ARBA" id="ARBA00023136"/>
    </source>
</evidence>
<feature type="transmembrane region" description="Helical" evidence="8">
    <location>
        <begin position="1266"/>
        <end position="1286"/>
    </location>
</feature>
<dbReference type="PANTHER" id="PTHR48021">
    <property type="match status" value="1"/>
</dbReference>
<evidence type="ECO:0000256" key="4">
    <source>
        <dbReference type="ARBA" id="ARBA00022597"/>
    </source>
</evidence>
<feature type="transmembrane region" description="Helical" evidence="8">
    <location>
        <begin position="1102"/>
        <end position="1123"/>
    </location>
</feature>
<feature type="transmembrane region" description="Helical" evidence="8">
    <location>
        <begin position="377"/>
        <end position="402"/>
    </location>
</feature>
<evidence type="ECO:0000256" key="8">
    <source>
        <dbReference type="SAM" id="Phobius"/>
    </source>
</evidence>
<evidence type="ECO:0000259" key="9">
    <source>
        <dbReference type="PROSITE" id="PS50850"/>
    </source>
</evidence>
<feature type="transmembrane region" description="Helical" evidence="8">
    <location>
        <begin position="1241"/>
        <end position="1259"/>
    </location>
</feature>
<dbReference type="FunFam" id="1.20.1250.20:FF:000218">
    <property type="entry name" value="facilitated trehalose transporter Tret1"/>
    <property type="match status" value="3"/>
</dbReference>
<feature type="transmembrane region" description="Helical" evidence="8">
    <location>
        <begin position="439"/>
        <end position="464"/>
    </location>
</feature>
<feature type="transmembrane region" description="Helical" evidence="8">
    <location>
        <begin position="121"/>
        <end position="144"/>
    </location>
</feature>
<gene>
    <name evidence="10" type="ORF">FF38_00276</name>
</gene>
<accession>A0A0L0CKL6</accession>
<feature type="transmembrane region" description="Helical" evidence="8">
    <location>
        <begin position="414"/>
        <end position="433"/>
    </location>
</feature>
<evidence type="ECO:0000256" key="2">
    <source>
        <dbReference type="ARBA" id="ARBA00022448"/>
    </source>
</evidence>
<proteinExistence type="predicted"/>
<feature type="transmembrane region" description="Helical" evidence="8">
    <location>
        <begin position="495"/>
        <end position="517"/>
    </location>
</feature>
<keyword evidence="5 8" id="KW-0812">Transmembrane</keyword>
<evidence type="ECO:0000256" key="3">
    <source>
        <dbReference type="ARBA" id="ARBA00022475"/>
    </source>
</evidence>
<feature type="transmembrane region" description="Helical" evidence="8">
    <location>
        <begin position="279"/>
        <end position="299"/>
    </location>
</feature>
<feature type="transmembrane region" description="Helical" evidence="8">
    <location>
        <begin position="845"/>
        <end position="868"/>
    </location>
</feature>
<feature type="transmembrane region" description="Helical" evidence="8">
    <location>
        <begin position="907"/>
        <end position="926"/>
    </location>
</feature>
<dbReference type="InterPro" id="IPR005829">
    <property type="entry name" value="Sugar_transporter_CS"/>
</dbReference>
<dbReference type="InterPro" id="IPR044775">
    <property type="entry name" value="MFS_ERD6/Tret1-like"/>
</dbReference>
<comment type="subcellular location">
    <subcellularLocation>
        <location evidence="1">Cell membrane</location>
        <topology evidence="1">Multi-pass membrane protein</topology>
    </subcellularLocation>
</comment>
<keyword evidence="7 8" id="KW-0472">Membrane</keyword>
<dbReference type="GO" id="GO:0051119">
    <property type="term" value="F:sugar transmembrane transporter activity"/>
    <property type="evidence" value="ECO:0007669"/>
    <property type="project" value="InterPro"/>
</dbReference>
<dbReference type="InterPro" id="IPR036259">
    <property type="entry name" value="MFS_trans_sf"/>
</dbReference>
<feature type="transmembrane region" description="Helical" evidence="8">
    <location>
        <begin position="1201"/>
        <end position="1221"/>
    </location>
</feature>
<feature type="transmembrane region" description="Helical" evidence="8">
    <location>
        <begin position="1298"/>
        <end position="1324"/>
    </location>
</feature>
<reference evidence="10 11" key="1">
    <citation type="journal article" date="2015" name="Nat. Commun.">
        <title>Lucilia cuprina genome unlocks parasitic fly biology to underpin future interventions.</title>
        <authorList>
            <person name="Anstead C.A."/>
            <person name="Korhonen P.K."/>
            <person name="Young N.D."/>
            <person name="Hall R.S."/>
            <person name="Jex A.R."/>
            <person name="Murali S.C."/>
            <person name="Hughes D.S."/>
            <person name="Lee S.F."/>
            <person name="Perry T."/>
            <person name="Stroehlein A.J."/>
            <person name="Ansell B.R."/>
            <person name="Breugelmans B."/>
            <person name="Hofmann A."/>
            <person name="Qu J."/>
            <person name="Dugan S."/>
            <person name="Lee S.L."/>
            <person name="Chao H."/>
            <person name="Dinh H."/>
            <person name="Han Y."/>
            <person name="Doddapaneni H.V."/>
            <person name="Worley K.C."/>
            <person name="Muzny D.M."/>
            <person name="Ioannidis P."/>
            <person name="Waterhouse R.M."/>
            <person name="Zdobnov E.M."/>
            <person name="James P.J."/>
            <person name="Bagnall N.H."/>
            <person name="Kotze A.C."/>
            <person name="Gibbs R.A."/>
            <person name="Richards S."/>
            <person name="Batterham P."/>
            <person name="Gasser R.B."/>
        </authorList>
    </citation>
    <scope>NUCLEOTIDE SEQUENCE [LARGE SCALE GENOMIC DNA]</scope>
    <source>
        <strain evidence="10 11">LS</strain>
        <tissue evidence="10">Full body</tissue>
    </source>
</reference>
<feature type="transmembrane region" description="Helical" evidence="8">
    <location>
        <begin position="1078"/>
        <end position="1096"/>
    </location>
</feature>
<evidence type="ECO:0000313" key="10">
    <source>
        <dbReference type="EMBL" id="KNC32811.1"/>
    </source>
</evidence>
<feature type="transmembrane region" description="Helical" evidence="8">
    <location>
        <begin position="537"/>
        <end position="559"/>
    </location>
</feature>
<feature type="transmembrane region" description="Helical" evidence="8">
    <location>
        <begin position="781"/>
        <end position="805"/>
    </location>
</feature>
<feature type="transmembrane region" description="Helical" evidence="8">
    <location>
        <begin position="319"/>
        <end position="337"/>
    </location>
</feature>
<feature type="transmembrane region" description="Helical" evidence="8">
    <location>
        <begin position="1336"/>
        <end position="1356"/>
    </location>
</feature>
<dbReference type="Proteomes" id="UP000037069">
    <property type="component" value="Unassembled WGS sequence"/>
</dbReference>
<dbReference type="GO" id="GO:0005886">
    <property type="term" value="C:plasma membrane"/>
    <property type="evidence" value="ECO:0007669"/>
    <property type="project" value="UniProtKB-SubCell"/>
</dbReference>
<comment type="caution">
    <text evidence="10">The sequence shown here is derived from an EMBL/GenBank/DDBJ whole genome shotgun (WGS) entry which is preliminary data.</text>
</comment>
<feature type="transmembrane region" description="Helical" evidence="8">
    <location>
        <begin position="97"/>
        <end position="115"/>
    </location>
</feature>
<feature type="domain" description="Major facilitator superfamily (MFS) profile" evidence="9">
    <location>
        <begin position="27"/>
        <end position="468"/>
    </location>
</feature>
<feature type="transmembrane region" description="Helical" evidence="8">
    <location>
        <begin position="625"/>
        <end position="643"/>
    </location>
</feature>
<feature type="transmembrane region" description="Helical" evidence="8">
    <location>
        <begin position="1362"/>
        <end position="1386"/>
    </location>
</feature>
<organism evidence="10 11">
    <name type="scientific">Lucilia cuprina</name>
    <name type="common">Green bottle fly</name>
    <name type="synonym">Australian sheep blowfly</name>
    <dbReference type="NCBI Taxonomy" id="7375"/>
    <lineage>
        <taxon>Eukaryota</taxon>
        <taxon>Metazoa</taxon>
        <taxon>Ecdysozoa</taxon>
        <taxon>Arthropoda</taxon>
        <taxon>Hexapoda</taxon>
        <taxon>Insecta</taxon>
        <taxon>Pterygota</taxon>
        <taxon>Neoptera</taxon>
        <taxon>Endopterygota</taxon>
        <taxon>Diptera</taxon>
        <taxon>Brachycera</taxon>
        <taxon>Muscomorpha</taxon>
        <taxon>Oestroidea</taxon>
        <taxon>Calliphoridae</taxon>
        <taxon>Luciliinae</taxon>
        <taxon>Lucilia</taxon>
    </lineage>
</organism>
<evidence type="ECO:0000256" key="5">
    <source>
        <dbReference type="ARBA" id="ARBA00022692"/>
    </source>
</evidence>
<evidence type="ECO:0000256" key="1">
    <source>
        <dbReference type="ARBA" id="ARBA00004651"/>
    </source>
</evidence>
<keyword evidence="4" id="KW-0762">Sugar transport</keyword>
<dbReference type="EMBL" id="JRES01000266">
    <property type="protein sequence ID" value="KNC32811.1"/>
    <property type="molecule type" value="Genomic_DNA"/>
</dbReference>
<feature type="transmembrane region" description="Helical" evidence="8">
    <location>
        <begin position="590"/>
        <end position="613"/>
    </location>
</feature>
<name>A0A0L0CKL6_LUCCU</name>
<dbReference type="PROSITE" id="PS00216">
    <property type="entry name" value="SUGAR_TRANSPORT_1"/>
    <property type="match status" value="3"/>
</dbReference>
<evidence type="ECO:0000313" key="11">
    <source>
        <dbReference type="Proteomes" id="UP000037069"/>
    </source>
</evidence>
<evidence type="ECO:0000256" key="6">
    <source>
        <dbReference type="ARBA" id="ARBA00022989"/>
    </source>
</evidence>
<feature type="transmembrane region" description="Helical" evidence="8">
    <location>
        <begin position="747"/>
        <end position="769"/>
    </location>
</feature>
<feature type="transmembrane region" description="Helical" evidence="8">
    <location>
        <begin position="566"/>
        <end position="584"/>
    </location>
</feature>
<feature type="transmembrane region" description="Helical" evidence="8">
    <location>
        <begin position="649"/>
        <end position="670"/>
    </location>
</feature>
<dbReference type="InterPro" id="IPR020846">
    <property type="entry name" value="MFS_dom"/>
</dbReference>
<feature type="transmembrane region" description="Helical" evidence="8">
    <location>
        <begin position="344"/>
        <end position="365"/>
    </location>
</feature>
<dbReference type="PROSITE" id="PS50850">
    <property type="entry name" value="MFS"/>
    <property type="match status" value="3"/>
</dbReference>
<dbReference type="OrthoDB" id="6612291at2759"/>
<feature type="transmembrane region" description="Helical" evidence="8">
    <location>
        <begin position="25"/>
        <end position="47"/>
    </location>
</feature>
<dbReference type="InterPro" id="IPR005828">
    <property type="entry name" value="MFS_sugar_transport-like"/>
</dbReference>
<keyword evidence="3" id="KW-1003">Cell membrane</keyword>
<dbReference type="SUPFAM" id="SSF103473">
    <property type="entry name" value="MFS general substrate transporter"/>
    <property type="match status" value="3"/>
</dbReference>
<dbReference type="OMA" id="GMFSYHS"/>
<feature type="transmembrane region" description="Helical" evidence="8">
    <location>
        <begin position="880"/>
        <end position="901"/>
    </location>
</feature>
<feature type="transmembrane region" description="Helical" evidence="8">
    <location>
        <begin position="812"/>
        <end position="833"/>
    </location>
</feature>